<name>A0A7U2F7W7_PHANO</name>
<protein>
    <submittedName>
        <fullName evidence="2">Uncharacterized protein</fullName>
    </submittedName>
</protein>
<organism evidence="2 3">
    <name type="scientific">Phaeosphaeria nodorum (strain SN15 / ATCC MYA-4574 / FGSC 10173)</name>
    <name type="common">Glume blotch fungus</name>
    <name type="synonym">Parastagonospora nodorum</name>
    <dbReference type="NCBI Taxonomy" id="321614"/>
    <lineage>
        <taxon>Eukaryota</taxon>
        <taxon>Fungi</taxon>
        <taxon>Dikarya</taxon>
        <taxon>Ascomycota</taxon>
        <taxon>Pezizomycotina</taxon>
        <taxon>Dothideomycetes</taxon>
        <taxon>Pleosporomycetidae</taxon>
        <taxon>Pleosporales</taxon>
        <taxon>Pleosporineae</taxon>
        <taxon>Phaeosphaeriaceae</taxon>
        <taxon>Parastagonospora</taxon>
    </lineage>
</organism>
<feature type="signal peptide" evidence="1">
    <location>
        <begin position="1"/>
        <end position="18"/>
    </location>
</feature>
<dbReference type="AlphaFoldDB" id="A0A7U2F7W7"/>
<evidence type="ECO:0000256" key="1">
    <source>
        <dbReference type="SAM" id="SignalP"/>
    </source>
</evidence>
<feature type="chain" id="PRO_5031109556" evidence="1">
    <location>
        <begin position="19"/>
        <end position="285"/>
    </location>
</feature>
<keyword evidence="3" id="KW-1185">Reference proteome</keyword>
<reference evidence="3" key="1">
    <citation type="journal article" date="2021" name="BMC Genomics">
        <title>Chromosome-level genome assembly and manually-curated proteome of model necrotroph Parastagonospora nodorum Sn15 reveals a genome-wide trove of candidate effector homologs, and redundancy of virulence-related functions within an accessory chromosome.</title>
        <authorList>
            <person name="Bertazzoni S."/>
            <person name="Jones D.A.B."/>
            <person name="Phan H.T."/>
            <person name="Tan K.-C."/>
            <person name="Hane J.K."/>
        </authorList>
    </citation>
    <scope>NUCLEOTIDE SEQUENCE [LARGE SCALE GENOMIC DNA]</scope>
    <source>
        <strain evidence="3">SN15 / ATCC MYA-4574 / FGSC 10173)</strain>
    </source>
</reference>
<dbReference type="OrthoDB" id="3692973at2759"/>
<evidence type="ECO:0000313" key="3">
    <source>
        <dbReference type="Proteomes" id="UP000663193"/>
    </source>
</evidence>
<dbReference type="Proteomes" id="UP000663193">
    <property type="component" value="Chromosome 10"/>
</dbReference>
<keyword evidence="1" id="KW-0732">Signal</keyword>
<sequence>MRFPTILGALAAVGSVIAAPLVSAPSSLRIAGEVITNKGVHYSMTDLNEIKAFDNQIDNGRYPYPVDYNVESGFHCIFYREATRGVGSPIGEYYGPVTGKFEEWIAFYKCFVVNGKEVAARAPEDDDEMIPCGQVTTAAGDTHDLNETTKNAGQHAEFTVNGERYEPWLFHVTDTCTCNFFRLVYPGYPHLLLPPAFGGDKSLQGYPALMIRSRYTDALAASMIAASRLESSEGPLTRHSLPRMRVATCAGSMSYHRCSQVARCWGGFRSKKAGRRYGRDMMKQK</sequence>
<proteinExistence type="predicted"/>
<evidence type="ECO:0000313" key="2">
    <source>
        <dbReference type="EMBL" id="QRD00383.1"/>
    </source>
</evidence>
<dbReference type="VEuPathDB" id="FungiDB:JI435_072430"/>
<gene>
    <name evidence="2" type="ORF">JI435_072430</name>
</gene>
<dbReference type="EMBL" id="CP069032">
    <property type="protein sequence ID" value="QRD00383.1"/>
    <property type="molecule type" value="Genomic_DNA"/>
</dbReference>
<accession>A0A7U2F7W7</accession>